<dbReference type="InterPro" id="IPR012408">
    <property type="entry name" value="Acetald_propionald_DH-rel"/>
</dbReference>
<dbReference type="AlphaFoldDB" id="A0A1M6P4X1"/>
<dbReference type="Proteomes" id="UP000184465">
    <property type="component" value="Unassembled WGS sequence"/>
</dbReference>
<dbReference type="InterPro" id="IPR016163">
    <property type="entry name" value="Ald_DH_C"/>
</dbReference>
<dbReference type="NCBIfam" id="NF011927">
    <property type="entry name" value="PRK15398.1"/>
    <property type="match status" value="1"/>
</dbReference>
<proteinExistence type="predicted"/>
<gene>
    <name evidence="4" type="ORF">SAMN02745912_02020</name>
</gene>
<dbReference type="SUPFAM" id="SSF53720">
    <property type="entry name" value="ALDH-like"/>
    <property type="match status" value="1"/>
</dbReference>
<protein>
    <submittedName>
        <fullName evidence="4">Propionaldehyde dehydrogenase</fullName>
    </submittedName>
</protein>
<dbReference type="RefSeq" id="WP_073149471.1">
    <property type="nucleotide sequence ID" value="NZ_FRAG01000021.1"/>
</dbReference>
<organism evidence="4 5">
    <name type="scientific">Paramaledivibacter caminithermalis (strain DSM 15212 / CIP 107654 / DViRD3)</name>
    <name type="common">Clostridium caminithermale</name>
    <dbReference type="NCBI Taxonomy" id="1121301"/>
    <lineage>
        <taxon>Bacteria</taxon>
        <taxon>Bacillati</taxon>
        <taxon>Bacillota</taxon>
        <taxon>Clostridia</taxon>
        <taxon>Peptostreptococcales</taxon>
        <taxon>Caminicellaceae</taxon>
        <taxon>Paramaledivibacter</taxon>
    </lineage>
</organism>
<accession>A0A1M6P4X1</accession>
<keyword evidence="2" id="KW-0520">NAD</keyword>
<dbReference type="InterPro" id="IPR016162">
    <property type="entry name" value="Ald_DH_N"/>
</dbReference>
<dbReference type="PIRSF" id="PIRSF036410">
    <property type="entry name" value="EutE_PduP"/>
    <property type="match status" value="1"/>
</dbReference>
<name>A0A1M6P4X1_PARC5</name>
<sequence length="494" mass="53602">MQINELQIEKLVAEVLAKTLGAEGNSSLVNNNSIGNSNEYEYNQSLEVGVFEKMEDAINEAHRAYQQLKNYSIKDRQRFIDGIKEWTLREKNILAKKVVEETGLGNYEDKIIKHELAARTAGTEVLSSKVQSGDTGLALIEQAPYGVVGATTPSTNPSETVISNTIAMLAAGNTVVFNVHPSSKHVCAYTVAKINECIMDLGGPANIITMVKDPTMESLQVMANCPKINLLVGTGGPGLVRALLKSGKKAIGAGAGNPPVVVDSTANIKKAAADIIKGHSFDNNIVCILEKEVFVVDEVANELIENMKSEGAFYLDSSYISALTDLIIEATDKKFFLGNSSKTTNLHTKKEWVGKDAYKILDALGIRYSTRPKCIICEVPFEHPFVQLELLMPVLPIVRVENFVKGVEYAVEAEHGNRHTAIVHSQNIDNITYYAKAIDTTIFVKNAPSVAGIGVDSESVVSFSIAGPTGEGITTAKDFTRARHCVLVDGFRII</sequence>
<dbReference type="OrthoDB" id="9804734at2"/>
<keyword evidence="1" id="KW-0560">Oxidoreductase</keyword>
<reference evidence="4 5" key="1">
    <citation type="submission" date="2016-11" db="EMBL/GenBank/DDBJ databases">
        <authorList>
            <person name="Jaros S."/>
            <person name="Januszkiewicz K."/>
            <person name="Wedrychowicz H."/>
        </authorList>
    </citation>
    <scope>NUCLEOTIDE SEQUENCE [LARGE SCALE GENOMIC DNA]</scope>
    <source>
        <strain evidence="4 5">DSM 15212</strain>
    </source>
</reference>
<dbReference type="GO" id="GO:0008774">
    <property type="term" value="F:acetaldehyde dehydrogenase (acetylating) activity"/>
    <property type="evidence" value="ECO:0007669"/>
    <property type="project" value="InterPro"/>
</dbReference>
<keyword evidence="5" id="KW-1185">Reference proteome</keyword>
<dbReference type="STRING" id="1121301.SAMN02745912_02020"/>
<evidence type="ECO:0000259" key="3">
    <source>
        <dbReference type="Pfam" id="PF00171"/>
    </source>
</evidence>
<dbReference type="InterPro" id="IPR016161">
    <property type="entry name" value="Ald_DH/histidinol_DH"/>
</dbReference>
<dbReference type="Gene3D" id="3.40.309.10">
    <property type="entry name" value="Aldehyde Dehydrogenase, Chain A, domain 2"/>
    <property type="match status" value="1"/>
</dbReference>
<dbReference type="EMBL" id="FRAG01000021">
    <property type="protein sequence ID" value="SHK02978.1"/>
    <property type="molecule type" value="Genomic_DNA"/>
</dbReference>
<evidence type="ECO:0000256" key="1">
    <source>
        <dbReference type="ARBA" id="ARBA00023002"/>
    </source>
</evidence>
<dbReference type="Gene3D" id="3.40.605.10">
    <property type="entry name" value="Aldehyde Dehydrogenase, Chain A, domain 1"/>
    <property type="match status" value="1"/>
</dbReference>
<evidence type="ECO:0000256" key="2">
    <source>
        <dbReference type="ARBA" id="ARBA00023027"/>
    </source>
</evidence>
<evidence type="ECO:0000313" key="4">
    <source>
        <dbReference type="EMBL" id="SHK02978.1"/>
    </source>
</evidence>
<dbReference type="PANTHER" id="PTHR11699">
    <property type="entry name" value="ALDEHYDE DEHYDROGENASE-RELATED"/>
    <property type="match status" value="1"/>
</dbReference>
<dbReference type="CDD" id="cd07121">
    <property type="entry name" value="ALDH_EutE"/>
    <property type="match status" value="1"/>
</dbReference>
<evidence type="ECO:0000313" key="5">
    <source>
        <dbReference type="Proteomes" id="UP000184465"/>
    </source>
</evidence>
<dbReference type="Pfam" id="PF00171">
    <property type="entry name" value="Aldedh"/>
    <property type="match status" value="1"/>
</dbReference>
<feature type="domain" description="Aldehyde dehydrogenase" evidence="3">
    <location>
        <begin position="52"/>
        <end position="450"/>
    </location>
</feature>
<dbReference type="InterPro" id="IPR015590">
    <property type="entry name" value="Aldehyde_DH_dom"/>
</dbReference>